<protein>
    <submittedName>
        <fullName evidence="2">Uncharacterized protein</fullName>
    </submittedName>
</protein>
<comment type="caution">
    <text evidence="2">The sequence shown here is derived from an EMBL/GenBank/DDBJ whole genome shotgun (WGS) entry which is preliminary data.</text>
</comment>
<evidence type="ECO:0000313" key="3">
    <source>
        <dbReference type="Proteomes" id="UP001151760"/>
    </source>
</evidence>
<feature type="compositionally biased region" description="Basic residues" evidence="1">
    <location>
        <begin position="49"/>
        <end position="59"/>
    </location>
</feature>
<evidence type="ECO:0000313" key="2">
    <source>
        <dbReference type="EMBL" id="GJT85367.1"/>
    </source>
</evidence>
<accession>A0ABQ5HBY2</accession>
<name>A0ABQ5HBY2_9ASTR</name>
<keyword evidence="3" id="KW-1185">Reference proteome</keyword>
<reference evidence="2" key="1">
    <citation type="journal article" date="2022" name="Int. J. Mol. Sci.">
        <title>Draft Genome of Tanacetum Coccineum: Genomic Comparison of Closely Related Tanacetum-Family Plants.</title>
        <authorList>
            <person name="Yamashiro T."/>
            <person name="Shiraishi A."/>
            <person name="Nakayama K."/>
            <person name="Satake H."/>
        </authorList>
    </citation>
    <scope>NUCLEOTIDE SEQUENCE</scope>
</reference>
<dbReference type="Proteomes" id="UP001151760">
    <property type="component" value="Unassembled WGS sequence"/>
</dbReference>
<evidence type="ECO:0000256" key="1">
    <source>
        <dbReference type="SAM" id="MobiDB-lite"/>
    </source>
</evidence>
<feature type="region of interest" description="Disordered" evidence="1">
    <location>
        <begin position="44"/>
        <end position="82"/>
    </location>
</feature>
<dbReference type="EMBL" id="BQNB010019443">
    <property type="protein sequence ID" value="GJT85367.1"/>
    <property type="molecule type" value="Genomic_DNA"/>
</dbReference>
<gene>
    <name evidence="2" type="ORF">Tco_1067084</name>
</gene>
<reference evidence="2" key="2">
    <citation type="submission" date="2022-01" db="EMBL/GenBank/DDBJ databases">
        <authorList>
            <person name="Yamashiro T."/>
            <person name="Shiraishi A."/>
            <person name="Satake H."/>
            <person name="Nakayama K."/>
        </authorList>
    </citation>
    <scope>NUCLEOTIDE SEQUENCE</scope>
</reference>
<organism evidence="2 3">
    <name type="scientific">Tanacetum coccineum</name>
    <dbReference type="NCBI Taxonomy" id="301880"/>
    <lineage>
        <taxon>Eukaryota</taxon>
        <taxon>Viridiplantae</taxon>
        <taxon>Streptophyta</taxon>
        <taxon>Embryophyta</taxon>
        <taxon>Tracheophyta</taxon>
        <taxon>Spermatophyta</taxon>
        <taxon>Magnoliopsida</taxon>
        <taxon>eudicotyledons</taxon>
        <taxon>Gunneridae</taxon>
        <taxon>Pentapetalae</taxon>
        <taxon>asterids</taxon>
        <taxon>campanulids</taxon>
        <taxon>Asterales</taxon>
        <taxon>Asteraceae</taxon>
        <taxon>Asteroideae</taxon>
        <taxon>Anthemideae</taxon>
        <taxon>Anthemidinae</taxon>
        <taxon>Tanacetum</taxon>
    </lineage>
</organism>
<proteinExistence type="predicted"/>
<sequence>MGGSSSQPHTQQPISLIHSFRNEDMYEPEISFPNEDYQNTAREDYPVKSRPHHWHRPNRSRLEDAKRGRLKTRTRPSALHGPMRKKLRCVKVEFTYPKIAPLVTRGRRLDFGVRFYGTWTAEQSNPVASEAGDEDYFTMVLLDY</sequence>